<dbReference type="Proteomes" id="UP001244341">
    <property type="component" value="Chromosome 6b"/>
</dbReference>
<evidence type="ECO:0000313" key="2">
    <source>
        <dbReference type="EMBL" id="WIA15584.1"/>
    </source>
</evidence>
<organism evidence="2 3">
    <name type="scientific">Tetradesmus obliquus</name>
    <name type="common">Green alga</name>
    <name type="synonym">Acutodesmus obliquus</name>
    <dbReference type="NCBI Taxonomy" id="3088"/>
    <lineage>
        <taxon>Eukaryota</taxon>
        <taxon>Viridiplantae</taxon>
        <taxon>Chlorophyta</taxon>
        <taxon>core chlorophytes</taxon>
        <taxon>Chlorophyceae</taxon>
        <taxon>CS clade</taxon>
        <taxon>Sphaeropleales</taxon>
        <taxon>Scenedesmaceae</taxon>
        <taxon>Tetradesmus</taxon>
    </lineage>
</organism>
<feature type="compositionally biased region" description="Acidic residues" evidence="1">
    <location>
        <begin position="98"/>
        <end position="107"/>
    </location>
</feature>
<reference evidence="2 3" key="1">
    <citation type="submission" date="2023-05" db="EMBL/GenBank/DDBJ databases">
        <title>A 100% complete, gapless, phased diploid assembly of the Scenedesmus obliquus UTEX 3031 genome.</title>
        <authorList>
            <person name="Biondi T.C."/>
            <person name="Hanschen E.R."/>
            <person name="Kwon T."/>
            <person name="Eng W."/>
            <person name="Kruse C.P.S."/>
            <person name="Koehler S.I."/>
            <person name="Kunde Y."/>
            <person name="Gleasner C.D."/>
            <person name="You Mak K.T."/>
            <person name="Polle J."/>
            <person name="Hovde B.T."/>
            <person name="Starkenburg S.R."/>
        </authorList>
    </citation>
    <scope>NUCLEOTIDE SEQUENCE [LARGE SCALE GENOMIC DNA]</scope>
    <source>
        <strain evidence="2 3">DOE0152z</strain>
    </source>
</reference>
<feature type="region of interest" description="Disordered" evidence="1">
    <location>
        <begin position="53"/>
        <end position="107"/>
    </location>
</feature>
<feature type="compositionally biased region" description="Polar residues" evidence="1">
    <location>
        <begin position="53"/>
        <end position="63"/>
    </location>
</feature>
<dbReference type="EMBL" id="CP126213">
    <property type="protein sequence ID" value="WIA15584.1"/>
    <property type="molecule type" value="Genomic_DNA"/>
</dbReference>
<gene>
    <name evidence="2" type="ORF">OEZ85_002211</name>
</gene>
<proteinExistence type="predicted"/>
<keyword evidence="3" id="KW-1185">Reference proteome</keyword>
<sequence>MEMRRIVDGIKDPLTARGYRYIDAADYDTAVLSDQNEAFEKYTSYRDDICMTRSKSPMPSRSATPAPVKLKKESQALPSYGVYGADSGSQYEPSKEAADEDDAADAEMTELESQTPVHFHSLLYMFINDSQKLSFCHASAMPFCR</sequence>
<protein>
    <submittedName>
        <fullName evidence="2">Uncharacterized protein</fullName>
    </submittedName>
</protein>
<accession>A0ABY8U2I0</accession>
<evidence type="ECO:0000256" key="1">
    <source>
        <dbReference type="SAM" id="MobiDB-lite"/>
    </source>
</evidence>
<evidence type="ECO:0000313" key="3">
    <source>
        <dbReference type="Proteomes" id="UP001244341"/>
    </source>
</evidence>
<name>A0ABY8U2I0_TETOB</name>